<comment type="cofactor">
    <cofactor evidence="1">
        <name>Co(2+)</name>
        <dbReference type="ChEBI" id="CHEBI:48828"/>
    </cofactor>
</comment>
<keyword evidence="8" id="KW-0482">Metalloprotease</keyword>
<keyword evidence="7" id="KW-0224">Dipeptidase</keyword>
<evidence type="ECO:0000256" key="3">
    <source>
        <dbReference type="ARBA" id="ARBA00022670"/>
    </source>
</evidence>
<dbReference type="Pfam" id="PF07687">
    <property type="entry name" value="M20_dimer"/>
    <property type="match status" value="1"/>
</dbReference>
<comment type="similarity">
    <text evidence="13">Belongs to the peptidase M20C family.</text>
</comment>
<feature type="domain" description="Peptidase M20 dimerisation" evidence="19">
    <location>
        <begin position="208"/>
        <end position="277"/>
    </location>
</feature>
<keyword evidence="3" id="KW-0645">Protease</keyword>
<dbReference type="Gene3D" id="3.40.630.10">
    <property type="entry name" value="Zn peptidases"/>
    <property type="match status" value="2"/>
</dbReference>
<dbReference type="SUPFAM" id="SSF53187">
    <property type="entry name" value="Zn-dependent exopeptidases"/>
    <property type="match status" value="1"/>
</dbReference>
<dbReference type="InterPro" id="IPR002933">
    <property type="entry name" value="Peptidase_M20"/>
</dbReference>
<evidence type="ECO:0000256" key="1">
    <source>
        <dbReference type="ARBA" id="ARBA00001941"/>
    </source>
</evidence>
<dbReference type="EC" id="3.4.13.18" evidence="11"/>
<keyword evidence="4" id="KW-0479">Metal-binding</keyword>
<dbReference type="FunFam" id="3.40.630.10:FF:000015">
    <property type="entry name" value="Aminoacyl-histidine dipeptidase PepD"/>
    <property type="match status" value="1"/>
</dbReference>
<dbReference type="InterPro" id="IPR011650">
    <property type="entry name" value="Peptidase_M20_dimer"/>
</dbReference>
<name>A0A5C8Z2N1_9GAMM</name>
<evidence type="ECO:0000313" key="20">
    <source>
        <dbReference type="EMBL" id="TXR51509.1"/>
    </source>
</evidence>
<organism evidence="20 21">
    <name type="scientific">Reinekea thalattae</name>
    <dbReference type="NCBI Taxonomy" id="2593301"/>
    <lineage>
        <taxon>Bacteria</taxon>
        <taxon>Pseudomonadati</taxon>
        <taxon>Pseudomonadota</taxon>
        <taxon>Gammaproteobacteria</taxon>
        <taxon>Oceanospirillales</taxon>
        <taxon>Saccharospirillaceae</taxon>
        <taxon>Reinekea</taxon>
    </lineage>
</organism>
<dbReference type="InterPro" id="IPR001160">
    <property type="entry name" value="Peptidase_M20C"/>
</dbReference>
<dbReference type="EMBL" id="VKAD01000003">
    <property type="protein sequence ID" value="TXR51509.1"/>
    <property type="molecule type" value="Genomic_DNA"/>
</dbReference>
<gene>
    <name evidence="20" type="ORF">FME95_13390</name>
</gene>
<evidence type="ECO:0000256" key="15">
    <source>
        <dbReference type="ARBA" id="ARBA00075285"/>
    </source>
</evidence>
<dbReference type="Pfam" id="PF01546">
    <property type="entry name" value="Peptidase_M20"/>
    <property type="match status" value="1"/>
</dbReference>
<dbReference type="PIRSF" id="PIRSF016599">
    <property type="entry name" value="Xaa-His_dipept"/>
    <property type="match status" value="1"/>
</dbReference>
<dbReference type="GO" id="GO:0046872">
    <property type="term" value="F:metal ion binding"/>
    <property type="evidence" value="ECO:0007669"/>
    <property type="project" value="UniProtKB-KW"/>
</dbReference>
<evidence type="ECO:0000256" key="10">
    <source>
        <dbReference type="ARBA" id="ARBA00036421"/>
    </source>
</evidence>
<dbReference type="PANTHER" id="PTHR43501">
    <property type="entry name" value="CYTOSOL NON-SPECIFIC DIPEPTIDASE"/>
    <property type="match status" value="1"/>
</dbReference>
<protein>
    <recommendedName>
        <fullName evidence="14">Cytosol non-specific dipeptidase</fullName>
        <ecNumber evidence="11">3.4.13.18</ecNumber>
    </recommendedName>
    <alternativeName>
        <fullName evidence="17">Aminoacyl-histidine dipeptidase</fullName>
    </alternativeName>
    <alternativeName>
        <fullName evidence="16">Beta-alanyl-histidine dipeptidase</fullName>
    </alternativeName>
    <alternativeName>
        <fullName evidence="15">Carnosinase</fullName>
    </alternativeName>
    <alternativeName>
        <fullName evidence="12">Peptidase D</fullName>
    </alternativeName>
    <alternativeName>
        <fullName evidence="18">Xaa-His dipeptidase</fullName>
    </alternativeName>
</protein>
<evidence type="ECO:0000256" key="8">
    <source>
        <dbReference type="ARBA" id="ARBA00023049"/>
    </source>
</evidence>
<evidence type="ECO:0000256" key="9">
    <source>
        <dbReference type="ARBA" id="ARBA00023285"/>
    </source>
</evidence>
<keyword evidence="6" id="KW-0862">Zinc</keyword>
<dbReference type="FunFam" id="3.40.630.10:FF:000018">
    <property type="entry name" value="Aminoacyl-histidine dipeptidase PepD"/>
    <property type="match status" value="1"/>
</dbReference>
<evidence type="ECO:0000259" key="19">
    <source>
        <dbReference type="Pfam" id="PF07687"/>
    </source>
</evidence>
<evidence type="ECO:0000256" key="5">
    <source>
        <dbReference type="ARBA" id="ARBA00022801"/>
    </source>
</evidence>
<dbReference type="NCBIfam" id="TIGR01893">
    <property type="entry name" value="aa-his-dipept"/>
    <property type="match status" value="1"/>
</dbReference>
<evidence type="ECO:0000256" key="17">
    <source>
        <dbReference type="ARBA" id="ARBA00077688"/>
    </source>
</evidence>
<dbReference type="RefSeq" id="WP_147715003.1">
    <property type="nucleotide sequence ID" value="NZ_VKAD01000003.1"/>
</dbReference>
<dbReference type="OrthoDB" id="9773892at2"/>
<dbReference type="AlphaFoldDB" id="A0A5C8Z2N1"/>
<dbReference type="PRINTS" id="PR00934">
    <property type="entry name" value="XHISDIPTASE"/>
</dbReference>
<dbReference type="Proteomes" id="UP000321764">
    <property type="component" value="Unassembled WGS sequence"/>
</dbReference>
<keyword evidence="21" id="KW-1185">Reference proteome</keyword>
<comment type="catalytic activity">
    <reaction evidence="10">
        <text>Hydrolysis of dipeptides, preferentially hydrophobic dipeptides including prolyl amino acids.</text>
        <dbReference type="EC" id="3.4.13.18"/>
    </reaction>
</comment>
<dbReference type="GO" id="GO:0070573">
    <property type="term" value="F:metallodipeptidase activity"/>
    <property type="evidence" value="ECO:0007669"/>
    <property type="project" value="TreeGrafter"/>
</dbReference>
<proteinExistence type="inferred from homology"/>
<evidence type="ECO:0000256" key="16">
    <source>
        <dbReference type="ARBA" id="ARBA00076004"/>
    </source>
</evidence>
<dbReference type="GO" id="GO:0006508">
    <property type="term" value="P:proteolysis"/>
    <property type="evidence" value="ECO:0007669"/>
    <property type="project" value="UniProtKB-KW"/>
</dbReference>
<comment type="caution">
    <text evidence="20">The sequence shown here is derived from an EMBL/GenBank/DDBJ whole genome shotgun (WGS) entry which is preliminary data.</text>
</comment>
<evidence type="ECO:0000256" key="11">
    <source>
        <dbReference type="ARBA" id="ARBA00038976"/>
    </source>
</evidence>
<evidence type="ECO:0000256" key="14">
    <source>
        <dbReference type="ARBA" id="ARBA00071271"/>
    </source>
</evidence>
<evidence type="ECO:0000256" key="7">
    <source>
        <dbReference type="ARBA" id="ARBA00022997"/>
    </source>
</evidence>
<evidence type="ECO:0000256" key="6">
    <source>
        <dbReference type="ARBA" id="ARBA00022833"/>
    </source>
</evidence>
<reference evidence="20 21" key="1">
    <citation type="submission" date="2019-07" db="EMBL/GenBank/DDBJ databases">
        <title>Reinekea sp. strain SSH23 genome sequencing and assembly.</title>
        <authorList>
            <person name="Kim I."/>
        </authorList>
    </citation>
    <scope>NUCLEOTIDE SEQUENCE [LARGE SCALE GENOMIC DNA]</scope>
    <source>
        <strain evidence="20 21">SSH23</strain>
    </source>
</reference>
<dbReference type="PANTHER" id="PTHR43501:SF1">
    <property type="entry name" value="CYTOSOL NON-SPECIFIC DIPEPTIDASE"/>
    <property type="match status" value="1"/>
</dbReference>
<comment type="cofactor">
    <cofactor evidence="2">
        <name>Zn(2+)</name>
        <dbReference type="ChEBI" id="CHEBI:29105"/>
    </cofactor>
</comment>
<accession>A0A5C8Z2N1</accession>
<keyword evidence="5" id="KW-0378">Hydrolase</keyword>
<evidence type="ECO:0000313" key="21">
    <source>
        <dbReference type="Proteomes" id="UP000321764"/>
    </source>
</evidence>
<evidence type="ECO:0000256" key="4">
    <source>
        <dbReference type="ARBA" id="ARBA00022723"/>
    </source>
</evidence>
<evidence type="ECO:0000256" key="18">
    <source>
        <dbReference type="ARBA" id="ARBA00078074"/>
    </source>
</evidence>
<sequence length="486" mass="53124">MTTSQLPAQPAHLWQHFYELCKIPRPSGKEQAVRSYIIQLAEQRNLNYQVDKTGNLVVYVPASPGHEAAETVAIQNHMDMVTVKTGDKEHNFEQDALQLMVEDGWLTADRTTLGADNGVGAAAALAAMTDEEVIHPALELVFTVEEETGLYGASGLDASLLNATRMINLDTEDWGEVYIGCAGGYGYKATRDFRIDSADSTLKPYLVHLKGLSGGHSGLEIHRQLGNANQLLAELLIDCSDLSWALESFRGGVAHNVIAREASALVYIDPAQEGKWRFRMEQASQRWLSYLPEADQGLSWSLKPSTDSSHEVLSVADRDLLLGLVVAMPHGAQNYSFAQPADLVNLSCNLAVVNLVAGQLTIQTSLRFFNANETSGLKYKIENIFKAYALEMEVILDYPGWNPNFDSALVAQAAGIAEQVTGEQAQLKAIHAGLECGILLSKKPDMDVVSFGPTIRGAHSPSERLEISTVEPFWQMLTLLLKELAA</sequence>
<dbReference type="GO" id="GO:0005829">
    <property type="term" value="C:cytosol"/>
    <property type="evidence" value="ECO:0007669"/>
    <property type="project" value="TreeGrafter"/>
</dbReference>
<keyword evidence="9" id="KW-0170">Cobalt</keyword>
<evidence type="ECO:0000256" key="2">
    <source>
        <dbReference type="ARBA" id="ARBA00001947"/>
    </source>
</evidence>
<evidence type="ECO:0000256" key="13">
    <source>
        <dbReference type="ARBA" id="ARBA00061423"/>
    </source>
</evidence>
<evidence type="ECO:0000256" key="12">
    <source>
        <dbReference type="ARBA" id="ARBA00044252"/>
    </source>
</evidence>